<proteinExistence type="predicted"/>
<sequence length="127" mass="14606">MRNRHWALILVIETYLLLNQFVINALFILRVRALYGTSKGITVFLCTVALVGVVGNGFTHLISTQSSQYQYCMKNHDLARWPSIFCSHHTLYSGKHGDLFDWNGYYKISADNLVQFYVRYHDVAANA</sequence>
<dbReference type="Proteomes" id="UP000188533">
    <property type="component" value="Unassembled WGS sequence"/>
</dbReference>
<organism evidence="2 3">
    <name type="scientific">Lentinula edodes</name>
    <name type="common">Shiitake mushroom</name>
    <name type="synonym">Lentinus edodes</name>
    <dbReference type="NCBI Taxonomy" id="5353"/>
    <lineage>
        <taxon>Eukaryota</taxon>
        <taxon>Fungi</taxon>
        <taxon>Dikarya</taxon>
        <taxon>Basidiomycota</taxon>
        <taxon>Agaricomycotina</taxon>
        <taxon>Agaricomycetes</taxon>
        <taxon>Agaricomycetidae</taxon>
        <taxon>Agaricales</taxon>
        <taxon>Marasmiineae</taxon>
        <taxon>Omphalotaceae</taxon>
        <taxon>Lentinula</taxon>
    </lineage>
</organism>
<feature type="transmembrane region" description="Helical" evidence="1">
    <location>
        <begin position="41"/>
        <end position="62"/>
    </location>
</feature>
<name>A0A1Q3DYQ0_LENED</name>
<evidence type="ECO:0000313" key="2">
    <source>
        <dbReference type="EMBL" id="GAV99983.1"/>
    </source>
</evidence>
<evidence type="ECO:0000313" key="3">
    <source>
        <dbReference type="Proteomes" id="UP000188533"/>
    </source>
</evidence>
<reference evidence="2 3" key="1">
    <citation type="submission" date="2016-08" db="EMBL/GenBank/DDBJ databases">
        <authorList>
            <consortium name="Lentinula edodes genome sequencing consortium"/>
            <person name="Sakamoto Y."/>
            <person name="Nakade K."/>
            <person name="Sato S."/>
            <person name="Yoshida Y."/>
            <person name="Miyazaki K."/>
            <person name="Natsume S."/>
            <person name="Konno N."/>
        </authorList>
    </citation>
    <scope>NUCLEOTIDE SEQUENCE [LARGE SCALE GENOMIC DNA]</scope>
    <source>
        <strain evidence="2 3">NBRC 111202</strain>
    </source>
</reference>
<accession>A0A1Q3DYQ0</accession>
<feature type="transmembrane region" description="Helical" evidence="1">
    <location>
        <begin position="6"/>
        <end position="29"/>
    </location>
</feature>
<gene>
    <name evidence="2" type="ORF">LENED_001471</name>
</gene>
<evidence type="ECO:0000256" key="1">
    <source>
        <dbReference type="SAM" id="Phobius"/>
    </source>
</evidence>
<reference evidence="2 3" key="2">
    <citation type="submission" date="2017-02" db="EMBL/GenBank/DDBJ databases">
        <title>A genome survey and senescence transcriptome analysis in Lentinula edodes.</title>
        <authorList>
            <person name="Sakamoto Y."/>
            <person name="Nakade K."/>
            <person name="Sato S."/>
            <person name="Yoshida Y."/>
            <person name="Miyazaki K."/>
            <person name="Natsume S."/>
            <person name="Konno N."/>
        </authorList>
    </citation>
    <scope>NUCLEOTIDE SEQUENCE [LARGE SCALE GENOMIC DNA]</scope>
    <source>
        <strain evidence="2 3">NBRC 111202</strain>
    </source>
</reference>
<dbReference type="AlphaFoldDB" id="A0A1Q3DYQ0"/>
<keyword evidence="3" id="KW-1185">Reference proteome</keyword>
<keyword evidence="1" id="KW-0472">Membrane</keyword>
<keyword evidence="1" id="KW-0812">Transmembrane</keyword>
<protein>
    <submittedName>
        <fullName evidence="2">Uncharacterized protein</fullName>
    </submittedName>
</protein>
<comment type="caution">
    <text evidence="2">The sequence shown here is derived from an EMBL/GenBank/DDBJ whole genome shotgun (WGS) entry which is preliminary data.</text>
</comment>
<keyword evidence="1" id="KW-1133">Transmembrane helix</keyword>
<dbReference type="EMBL" id="BDGU01000021">
    <property type="protein sequence ID" value="GAV99983.1"/>
    <property type="molecule type" value="Genomic_DNA"/>
</dbReference>